<accession>A0ABY8VJE7</accession>
<dbReference type="InterPro" id="IPR015414">
    <property type="entry name" value="TMEM64"/>
</dbReference>
<evidence type="ECO:0000259" key="8">
    <source>
        <dbReference type="Pfam" id="PF09335"/>
    </source>
</evidence>
<evidence type="ECO:0000256" key="3">
    <source>
        <dbReference type="ARBA" id="ARBA00022475"/>
    </source>
</evidence>
<keyword evidence="4 7" id="KW-0812">Transmembrane</keyword>
<dbReference type="PANTHER" id="PTHR12677">
    <property type="entry name" value="GOLGI APPARATUS MEMBRANE PROTEIN TVP38-RELATED"/>
    <property type="match status" value="1"/>
</dbReference>
<dbReference type="InterPro" id="IPR032816">
    <property type="entry name" value="VTT_dom"/>
</dbReference>
<evidence type="ECO:0000313" key="10">
    <source>
        <dbReference type="Proteomes" id="UP001238805"/>
    </source>
</evidence>
<dbReference type="Proteomes" id="UP001238805">
    <property type="component" value="Chromosome"/>
</dbReference>
<feature type="transmembrane region" description="Helical" evidence="7">
    <location>
        <begin position="173"/>
        <end position="194"/>
    </location>
</feature>
<comment type="subcellular location">
    <subcellularLocation>
        <location evidence="1 7">Cell membrane</location>
        <topology evidence="1 7">Multi-pass membrane protein</topology>
    </subcellularLocation>
</comment>
<feature type="transmembrane region" description="Helical" evidence="7">
    <location>
        <begin position="99"/>
        <end position="120"/>
    </location>
</feature>
<evidence type="ECO:0000256" key="7">
    <source>
        <dbReference type="RuleBase" id="RU366058"/>
    </source>
</evidence>
<name>A0ABY8VJE7_9CORY</name>
<comment type="similarity">
    <text evidence="2 7">Belongs to the TVP38/TMEM64 family.</text>
</comment>
<evidence type="ECO:0000256" key="5">
    <source>
        <dbReference type="ARBA" id="ARBA00022989"/>
    </source>
</evidence>
<dbReference type="EMBL" id="CP126970">
    <property type="protein sequence ID" value="WIM69759.1"/>
    <property type="molecule type" value="Genomic_DNA"/>
</dbReference>
<dbReference type="Pfam" id="PF09335">
    <property type="entry name" value="VTT_dom"/>
    <property type="match status" value="1"/>
</dbReference>
<protein>
    <recommendedName>
        <fullName evidence="7">TVP38/TMEM64 family membrane protein</fullName>
    </recommendedName>
</protein>
<evidence type="ECO:0000256" key="4">
    <source>
        <dbReference type="ARBA" id="ARBA00022692"/>
    </source>
</evidence>
<proteinExistence type="inferred from homology"/>
<keyword evidence="3 7" id="KW-1003">Cell membrane</keyword>
<evidence type="ECO:0000313" key="9">
    <source>
        <dbReference type="EMBL" id="WIM69759.1"/>
    </source>
</evidence>
<keyword evidence="10" id="KW-1185">Reference proteome</keyword>
<feature type="domain" description="VTT" evidence="8">
    <location>
        <begin position="79"/>
        <end position="196"/>
    </location>
</feature>
<sequence length="233" mass="24382">MKRFGEFIGGLVHDAVAAVRGWSPARRMVVIAGAVAFLAVTVLVDVPPIATLRDWAEAAGPAFVVAFWFGYVLITQFPIPRTLLTLASGVLFGPVPGIIVSLTATTVAAAVSLLVVRRLLGDWMRPRLRHPAVAGINARLEQRGWLAVTSLRMIAGVPFSVLNYAAALSAVPLWAFTVSTFVGSAPGTILTVILGDALTGQSHPAAIILTVVLALIGVAGLAVDHRLPVKSVA</sequence>
<feature type="transmembrane region" description="Helical" evidence="7">
    <location>
        <begin position="58"/>
        <end position="79"/>
    </location>
</feature>
<evidence type="ECO:0000256" key="2">
    <source>
        <dbReference type="ARBA" id="ARBA00008640"/>
    </source>
</evidence>
<evidence type="ECO:0000256" key="1">
    <source>
        <dbReference type="ARBA" id="ARBA00004651"/>
    </source>
</evidence>
<feature type="transmembrane region" description="Helical" evidence="7">
    <location>
        <begin position="206"/>
        <end position="223"/>
    </location>
</feature>
<organism evidence="9 10">
    <name type="scientific">Corynebacterium suedekumii</name>
    <dbReference type="NCBI Taxonomy" id="3049801"/>
    <lineage>
        <taxon>Bacteria</taxon>
        <taxon>Bacillati</taxon>
        <taxon>Actinomycetota</taxon>
        <taxon>Actinomycetes</taxon>
        <taxon>Mycobacteriales</taxon>
        <taxon>Corynebacteriaceae</taxon>
        <taxon>Corynebacterium</taxon>
    </lineage>
</organism>
<gene>
    <name evidence="9" type="ORF">QP029_11100</name>
</gene>
<dbReference type="RefSeq" id="WP_284874352.1">
    <property type="nucleotide sequence ID" value="NZ_CP126970.1"/>
</dbReference>
<reference evidence="9 10" key="1">
    <citation type="submission" date="2023-05" db="EMBL/GenBank/DDBJ databases">
        <title>Corynebacterium suedekumii sp. nov. and Corynebacterium breve sp. nov. isolated from raw cow's milk.</title>
        <authorList>
            <person name="Baer M.K."/>
            <person name="Mehl L."/>
            <person name="Hellmuth R."/>
            <person name="Marke G."/>
            <person name="Lipski A."/>
        </authorList>
    </citation>
    <scope>NUCLEOTIDE SEQUENCE [LARGE SCALE GENOMIC DNA]</scope>
    <source>
        <strain evidence="9 10">LM112</strain>
    </source>
</reference>
<feature type="transmembrane region" description="Helical" evidence="7">
    <location>
        <begin position="27"/>
        <end position="46"/>
    </location>
</feature>
<dbReference type="PANTHER" id="PTHR12677:SF59">
    <property type="entry name" value="GOLGI APPARATUS MEMBRANE PROTEIN TVP38-RELATED"/>
    <property type="match status" value="1"/>
</dbReference>
<keyword evidence="5 7" id="KW-1133">Transmembrane helix</keyword>
<keyword evidence="6 7" id="KW-0472">Membrane</keyword>
<evidence type="ECO:0000256" key="6">
    <source>
        <dbReference type="ARBA" id="ARBA00023136"/>
    </source>
</evidence>